<dbReference type="Proteomes" id="UP000199558">
    <property type="component" value="Unassembled WGS sequence"/>
</dbReference>
<gene>
    <name evidence="8" type="ORF">GA0070622_0579</name>
</gene>
<feature type="chain" id="PRO_5008383850" description="alpha-amylase" evidence="7">
    <location>
        <begin position="30"/>
        <end position="694"/>
    </location>
</feature>
<dbReference type="GO" id="GO:0030246">
    <property type="term" value="F:carbohydrate binding"/>
    <property type="evidence" value="ECO:0007669"/>
    <property type="project" value="InterPro"/>
</dbReference>
<dbReference type="EC" id="3.2.1.1" evidence="3"/>
<dbReference type="Gene3D" id="2.60.40.10">
    <property type="entry name" value="Immunoglobulins"/>
    <property type="match status" value="1"/>
</dbReference>
<dbReference type="STRING" id="946078.GA0070622_0579"/>
<keyword evidence="9" id="KW-1185">Reference proteome</keyword>
<evidence type="ECO:0000256" key="3">
    <source>
        <dbReference type="ARBA" id="ARBA00012595"/>
    </source>
</evidence>
<evidence type="ECO:0000313" key="9">
    <source>
        <dbReference type="Proteomes" id="UP000199558"/>
    </source>
</evidence>
<dbReference type="Gene3D" id="2.60.40.1120">
    <property type="entry name" value="Carboxypeptidase-like, regulatory domain"/>
    <property type="match status" value="3"/>
</dbReference>
<dbReference type="Pfam" id="PF13620">
    <property type="entry name" value="CarboxypepD_reg"/>
    <property type="match status" value="3"/>
</dbReference>
<feature type="signal peptide" evidence="7">
    <location>
        <begin position="1"/>
        <end position="29"/>
    </location>
</feature>
<dbReference type="SUPFAM" id="SSF49452">
    <property type="entry name" value="Starch-binding domain-like"/>
    <property type="match status" value="4"/>
</dbReference>
<proteinExistence type="inferred from homology"/>
<evidence type="ECO:0000313" key="8">
    <source>
        <dbReference type="EMBL" id="SBT63624.1"/>
    </source>
</evidence>
<evidence type="ECO:0000256" key="5">
    <source>
        <dbReference type="ARBA" id="ARBA00022729"/>
    </source>
</evidence>
<reference evidence="9" key="1">
    <citation type="submission" date="2016-06" db="EMBL/GenBank/DDBJ databases">
        <authorList>
            <person name="Varghese N."/>
            <person name="Submissions Spin"/>
        </authorList>
    </citation>
    <scope>NUCLEOTIDE SEQUENCE [LARGE SCALE GENOMIC DNA]</scope>
    <source>
        <strain evidence="9">DSM 45794</strain>
    </source>
</reference>
<sequence>MRFALARRAAAAAVVTGLLVLPGVTPAQAAETSTVSGRLTTSAGAGAADAQVEVFDADSYATAGWTTTDDDGRWSVGGLDAGRYIVGFHPVDRPDQYYRQKAMIWDADPVTVGSGESVTADDQLRATGLLTGRITDAAGAPVAWLSVFADESENSEHAYGSTDEDGRFRIAAVPGSYTLSFRPIEGSYQTQYVPGKLDEVDAGRYRVTADEETVVDETVLPTGSLTGRFTTAAGEPLASAQVAVNTANMYGGVDTQTGADGTFTVPALLAGSYKVRFEAGDRTQYYRGKLDYTDANLVVVRGGQRTRITDALVGTGSVRIRAVDSVSGAPVADFCVNSDETCSGGTGVVTLTGLPQGRHDLYLHSPDGLHFARQLTGVKVVAGQTTEVAPKLRPGAAISTTIVDRATGRPVADVCLDAFLPKQARLVDGHGNCSDQAGRIRVGPLAAGTYRLFADPGQTSYGRQWVGAEGGTGDERQAATVAATVGTVTAGPQVRLDPAGRITGTVTDAATGKPANSVDVSVLTGHPGVGVNDATTDEQGRYTLDRLGPYDWPVVFGAHPYAPHWSGDAVSRYTATPVTVTAGGTATHDTTMRAGTTVTGTFTDPDGAPFTSGWVIARSADTGDIAGAGWMSDGRFTMRVTGKQRVYFTYDVRLADQDYSGRYLVTGADGTRKLGLFVVPATGTLTADLVVPTS</sequence>
<dbReference type="GO" id="GO:0004556">
    <property type="term" value="F:alpha-amylase activity"/>
    <property type="evidence" value="ECO:0007669"/>
    <property type="project" value="UniProtKB-EC"/>
</dbReference>
<accession>A0A1A9B3L8</accession>
<name>A0A1A9B3L8_9ACTN</name>
<keyword evidence="5 7" id="KW-0732">Signal</keyword>
<dbReference type="EMBL" id="FLRH01000003">
    <property type="protein sequence ID" value="SBT63624.1"/>
    <property type="molecule type" value="Genomic_DNA"/>
</dbReference>
<keyword evidence="8" id="KW-0378">Hydrolase</keyword>
<dbReference type="RefSeq" id="WP_091568031.1">
    <property type="nucleotide sequence ID" value="NZ_FLRH01000003.1"/>
</dbReference>
<comment type="similarity">
    <text evidence="2">Belongs to the serine-aspartate repeat-containing protein (SDr) family.</text>
</comment>
<organism evidence="8 9">
    <name type="scientific">Micromonospora sediminicola</name>
    <dbReference type="NCBI Taxonomy" id="946078"/>
    <lineage>
        <taxon>Bacteria</taxon>
        <taxon>Bacillati</taxon>
        <taxon>Actinomycetota</taxon>
        <taxon>Actinomycetes</taxon>
        <taxon>Micromonosporales</taxon>
        <taxon>Micromonosporaceae</taxon>
        <taxon>Micromonospora</taxon>
    </lineage>
</organism>
<keyword evidence="4" id="KW-0964">Secreted</keyword>
<comment type="catalytic activity">
    <reaction evidence="1">
        <text>Endohydrolysis of (1-&gt;4)-alpha-D-glucosidic linkages in polysaccharides containing three or more (1-&gt;4)-alpha-linked D-glucose units.</text>
        <dbReference type="EC" id="3.2.1.1"/>
    </reaction>
</comment>
<evidence type="ECO:0000256" key="2">
    <source>
        <dbReference type="ARBA" id="ARBA00007257"/>
    </source>
</evidence>
<protein>
    <recommendedName>
        <fullName evidence="3">alpha-amylase</fullName>
        <ecNumber evidence="3">3.2.1.1</ecNumber>
    </recommendedName>
    <alternativeName>
        <fullName evidence="6">1,4-alpha-D-glucan glucanohydrolase</fullName>
    </alternativeName>
</protein>
<dbReference type="PANTHER" id="PTHR36108:SF13">
    <property type="entry name" value="COLOSSIN-B-RELATED"/>
    <property type="match status" value="1"/>
</dbReference>
<dbReference type="InterPro" id="IPR013783">
    <property type="entry name" value="Ig-like_fold"/>
</dbReference>
<keyword evidence="8" id="KW-0645">Protease</keyword>
<dbReference type="OrthoDB" id="3632511at2"/>
<dbReference type="InterPro" id="IPR013784">
    <property type="entry name" value="Carb-bd-like_fold"/>
</dbReference>
<dbReference type="GO" id="GO:0005975">
    <property type="term" value="P:carbohydrate metabolic process"/>
    <property type="evidence" value="ECO:0007669"/>
    <property type="project" value="UniProtKB-ARBA"/>
</dbReference>
<keyword evidence="8" id="KW-0121">Carboxypeptidase</keyword>
<dbReference type="PANTHER" id="PTHR36108">
    <property type="entry name" value="COLOSSIN-B-RELATED"/>
    <property type="match status" value="1"/>
</dbReference>
<evidence type="ECO:0000256" key="7">
    <source>
        <dbReference type="SAM" id="SignalP"/>
    </source>
</evidence>
<dbReference type="GO" id="GO:0004180">
    <property type="term" value="F:carboxypeptidase activity"/>
    <property type="evidence" value="ECO:0007669"/>
    <property type="project" value="UniProtKB-KW"/>
</dbReference>
<evidence type="ECO:0000256" key="1">
    <source>
        <dbReference type="ARBA" id="ARBA00000548"/>
    </source>
</evidence>
<evidence type="ECO:0000256" key="6">
    <source>
        <dbReference type="ARBA" id="ARBA00030238"/>
    </source>
</evidence>
<dbReference type="AlphaFoldDB" id="A0A1A9B3L8"/>
<evidence type="ECO:0000256" key="4">
    <source>
        <dbReference type="ARBA" id="ARBA00022525"/>
    </source>
</evidence>